<keyword evidence="1" id="KW-0812">Transmembrane</keyword>
<gene>
    <name evidence="2" type="ORF">B4N89_08630</name>
</gene>
<organism evidence="2 3">
    <name type="scientific">Embleya scabrispora</name>
    <dbReference type="NCBI Taxonomy" id="159449"/>
    <lineage>
        <taxon>Bacteria</taxon>
        <taxon>Bacillati</taxon>
        <taxon>Actinomycetota</taxon>
        <taxon>Actinomycetes</taxon>
        <taxon>Kitasatosporales</taxon>
        <taxon>Streptomycetaceae</taxon>
        <taxon>Embleya</taxon>
    </lineage>
</organism>
<dbReference type="EMBL" id="MWQN01000001">
    <property type="protein sequence ID" value="OPC81003.1"/>
    <property type="molecule type" value="Genomic_DNA"/>
</dbReference>
<dbReference type="RefSeq" id="WP_078975311.1">
    <property type="nucleotide sequence ID" value="NZ_MWQN01000001.1"/>
</dbReference>
<sequence length="78" mass="8289">MAKKKKAPKSNIGKVFSVGMQLVGAFGVIKQIKEARGKNDKLELADAVISAAAVVTGFALLIRAMRETDDELTEADAL</sequence>
<protein>
    <submittedName>
        <fullName evidence="2">Uncharacterized protein</fullName>
    </submittedName>
</protein>
<comment type="caution">
    <text evidence="2">The sequence shown here is derived from an EMBL/GenBank/DDBJ whole genome shotgun (WGS) entry which is preliminary data.</text>
</comment>
<reference evidence="2 3" key="1">
    <citation type="submission" date="2017-03" db="EMBL/GenBank/DDBJ databases">
        <title>Draft genome sequence of Streptomyces scabrisporus NF3, endophyte isolated from Amphipterygium adstringens.</title>
        <authorList>
            <person name="Vazquez M."/>
            <person name="Ceapa C.D."/>
            <person name="Rodriguez Luna D."/>
            <person name="Sanchez Esquivel S."/>
        </authorList>
    </citation>
    <scope>NUCLEOTIDE SEQUENCE [LARGE SCALE GENOMIC DNA]</scope>
    <source>
        <strain evidence="2 3">NF3</strain>
    </source>
</reference>
<proteinExistence type="predicted"/>
<keyword evidence="3" id="KW-1185">Reference proteome</keyword>
<evidence type="ECO:0000313" key="3">
    <source>
        <dbReference type="Proteomes" id="UP000190037"/>
    </source>
</evidence>
<keyword evidence="1" id="KW-1133">Transmembrane helix</keyword>
<evidence type="ECO:0000313" key="2">
    <source>
        <dbReference type="EMBL" id="OPC81003.1"/>
    </source>
</evidence>
<feature type="transmembrane region" description="Helical" evidence="1">
    <location>
        <begin position="12"/>
        <end position="32"/>
    </location>
</feature>
<dbReference type="AlphaFoldDB" id="A0A1T3NVW9"/>
<keyword evidence="1" id="KW-0472">Membrane</keyword>
<name>A0A1T3NVW9_9ACTN</name>
<dbReference type="Proteomes" id="UP000190037">
    <property type="component" value="Unassembled WGS sequence"/>
</dbReference>
<evidence type="ECO:0000256" key="1">
    <source>
        <dbReference type="SAM" id="Phobius"/>
    </source>
</evidence>
<feature type="transmembrane region" description="Helical" evidence="1">
    <location>
        <begin position="44"/>
        <end position="62"/>
    </location>
</feature>
<dbReference type="STRING" id="159449.B4N89_08630"/>
<accession>A0A1T3NVW9</accession>
<dbReference type="OrthoDB" id="4284397at2"/>